<dbReference type="AlphaFoldDB" id="A0A4R9H6L8"/>
<dbReference type="EMBL" id="RQEY01000012">
    <property type="protein sequence ID" value="TGK41249.1"/>
    <property type="molecule type" value="Genomic_DNA"/>
</dbReference>
<evidence type="ECO:0000313" key="2">
    <source>
        <dbReference type="Proteomes" id="UP000298097"/>
    </source>
</evidence>
<evidence type="ECO:0000313" key="1">
    <source>
        <dbReference type="EMBL" id="TGK41249.1"/>
    </source>
</evidence>
<proteinExistence type="predicted"/>
<name>A0A4R9H6L8_9LEPT</name>
<dbReference type="Proteomes" id="UP000298097">
    <property type="component" value="Unassembled WGS sequence"/>
</dbReference>
<gene>
    <name evidence="1" type="ORF">EHO65_07415</name>
</gene>
<reference evidence="1" key="1">
    <citation type="journal article" date="2019" name="PLoS Negl. Trop. Dis.">
        <title>Revisiting the worldwide diversity of Leptospira species in the environment.</title>
        <authorList>
            <person name="Vincent A.T."/>
            <person name="Schiettekatte O."/>
            <person name="Bourhy P."/>
            <person name="Veyrier F.J."/>
            <person name="Picardeau M."/>
        </authorList>
    </citation>
    <scope>NUCLEOTIDE SEQUENCE [LARGE SCALE GENOMIC DNA]</scope>
    <source>
        <strain evidence="1">201800301</strain>
    </source>
</reference>
<dbReference type="RefSeq" id="WP_135773500.1">
    <property type="nucleotide sequence ID" value="NZ_RQEY01000012.1"/>
</dbReference>
<organism evidence="1 2">
    <name type="scientific">Leptospira andrefontaineae</name>
    <dbReference type="NCBI Taxonomy" id="2484976"/>
    <lineage>
        <taxon>Bacteria</taxon>
        <taxon>Pseudomonadati</taxon>
        <taxon>Spirochaetota</taxon>
        <taxon>Spirochaetia</taxon>
        <taxon>Leptospirales</taxon>
        <taxon>Leptospiraceae</taxon>
        <taxon>Leptospira</taxon>
    </lineage>
</organism>
<evidence type="ECO:0008006" key="3">
    <source>
        <dbReference type="Google" id="ProtNLM"/>
    </source>
</evidence>
<protein>
    <recommendedName>
        <fullName evidence="3">Terminase</fullName>
    </recommendedName>
</protein>
<comment type="caution">
    <text evidence="1">The sequence shown here is derived from an EMBL/GenBank/DDBJ whole genome shotgun (WGS) entry which is preliminary data.</text>
</comment>
<sequence>MPSKPNKVKSKALNPKGLEKAKADYLKGFTREEICSRHNVTYKQLDHYIRTHKWNEKRRDITRKSEEKFAEIISDSKAQALAEMNEEAREIIFKCMIEFRNVANWQTKISTDDNGRETITIPYAQLAALGKLWRDAWNRRLRSLGEADSIKDVPEFQGESTRPILQVLTMVGISPAAVEKVIRAGKNSDKEAEKD</sequence>
<keyword evidence="2" id="KW-1185">Reference proteome</keyword>
<dbReference type="OrthoDB" id="4494979at2"/>
<accession>A0A4R9H6L8</accession>